<dbReference type="KEGG" id="tva:4757001"/>
<dbReference type="EMBL" id="DS113646">
    <property type="protein sequence ID" value="EAX99196.1"/>
    <property type="molecule type" value="Genomic_DNA"/>
</dbReference>
<reference evidence="1" key="2">
    <citation type="journal article" date="2007" name="Science">
        <title>Draft genome sequence of the sexually transmitted pathogen Trichomonas vaginalis.</title>
        <authorList>
            <person name="Carlton J.M."/>
            <person name="Hirt R.P."/>
            <person name="Silva J.C."/>
            <person name="Delcher A.L."/>
            <person name="Schatz M."/>
            <person name="Zhao Q."/>
            <person name="Wortman J.R."/>
            <person name="Bidwell S.L."/>
            <person name="Alsmark U.C.M."/>
            <person name="Besteiro S."/>
            <person name="Sicheritz-Ponten T."/>
            <person name="Noel C.J."/>
            <person name="Dacks J.B."/>
            <person name="Foster P.G."/>
            <person name="Simillion C."/>
            <person name="Van de Peer Y."/>
            <person name="Miranda-Saavedra D."/>
            <person name="Barton G.J."/>
            <person name="Westrop G.D."/>
            <person name="Mueller S."/>
            <person name="Dessi D."/>
            <person name="Fiori P.L."/>
            <person name="Ren Q."/>
            <person name="Paulsen I."/>
            <person name="Zhang H."/>
            <person name="Bastida-Corcuera F.D."/>
            <person name="Simoes-Barbosa A."/>
            <person name="Brown M.T."/>
            <person name="Hayes R.D."/>
            <person name="Mukherjee M."/>
            <person name="Okumura C.Y."/>
            <person name="Schneider R."/>
            <person name="Smith A.J."/>
            <person name="Vanacova S."/>
            <person name="Villalvazo M."/>
            <person name="Haas B.J."/>
            <person name="Pertea M."/>
            <person name="Feldblyum T.V."/>
            <person name="Utterback T.R."/>
            <person name="Shu C.L."/>
            <person name="Osoegawa K."/>
            <person name="de Jong P.J."/>
            <person name="Hrdy I."/>
            <person name="Horvathova L."/>
            <person name="Zubacova Z."/>
            <person name="Dolezal P."/>
            <person name="Malik S.B."/>
            <person name="Logsdon J.M. Jr."/>
            <person name="Henze K."/>
            <person name="Gupta A."/>
            <person name="Wang C.C."/>
            <person name="Dunne R.L."/>
            <person name="Upcroft J.A."/>
            <person name="Upcroft P."/>
            <person name="White O."/>
            <person name="Salzberg S.L."/>
            <person name="Tang P."/>
            <person name="Chiu C.-H."/>
            <person name="Lee Y.-S."/>
            <person name="Embley T.M."/>
            <person name="Coombs G.H."/>
            <person name="Mottram J.C."/>
            <person name="Tachezy J."/>
            <person name="Fraser-Liggett C.M."/>
            <person name="Johnson P.J."/>
        </authorList>
    </citation>
    <scope>NUCLEOTIDE SEQUENCE [LARGE SCALE GENOMIC DNA]</scope>
    <source>
        <strain evidence="1">G3</strain>
    </source>
</reference>
<dbReference type="InParanoid" id="A2F7C8"/>
<dbReference type="VEuPathDB" id="TrichDB:TVAGG3_0961850"/>
<sequence>MLGLLVSYTASVSKFVVTYGYSELTISEESQLELEKGLYPDSKYYAFFINNEDFQDLNMIYRANYTLFSPRIIPKSGPTVLKFVITKLNVDNIDSLSIVYNGGDVTYNTFNFTKEKQYVLFLSSTEFNYRFEREGYLWEIQTSPYDDLVGPGTYYENGYKKYLLIGLTRTYTNKKRALYVRMEKVYPEVETTGYYKLDSCVLSNDDTFQFYEPNKIIVSGVGKFEFLIDEQGKEIAFNGGGNMVFPHQCNDILFYNGDKWSEWEKCYM</sequence>
<gene>
    <name evidence="1" type="ORF">TVAG_092520</name>
</gene>
<name>A2F7C8_TRIV3</name>
<evidence type="ECO:0000313" key="2">
    <source>
        <dbReference type="Proteomes" id="UP000001542"/>
    </source>
</evidence>
<evidence type="ECO:0000313" key="1">
    <source>
        <dbReference type="EMBL" id="EAX99196.1"/>
    </source>
</evidence>
<dbReference type="RefSeq" id="XP_001312126.1">
    <property type="nucleotide sequence ID" value="XM_001312125.1"/>
</dbReference>
<dbReference type="VEuPathDB" id="TrichDB:TVAG_092520"/>
<protein>
    <submittedName>
        <fullName evidence="1">Uncharacterized protein</fullName>
    </submittedName>
</protein>
<keyword evidence="2" id="KW-1185">Reference proteome</keyword>
<proteinExistence type="predicted"/>
<organism evidence="1 2">
    <name type="scientific">Trichomonas vaginalis (strain ATCC PRA-98 / G3)</name>
    <dbReference type="NCBI Taxonomy" id="412133"/>
    <lineage>
        <taxon>Eukaryota</taxon>
        <taxon>Metamonada</taxon>
        <taxon>Parabasalia</taxon>
        <taxon>Trichomonadida</taxon>
        <taxon>Trichomonadidae</taxon>
        <taxon>Trichomonas</taxon>
    </lineage>
</organism>
<accession>A2F7C8</accession>
<dbReference type="Proteomes" id="UP000001542">
    <property type="component" value="Unassembled WGS sequence"/>
</dbReference>
<dbReference type="AlphaFoldDB" id="A2F7C8"/>
<reference evidence="1" key="1">
    <citation type="submission" date="2006-10" db="EMBL/GenBank/DDBJ databases">
        <authorList>
            <person name="Amadeo P."/>
            <person name="Zhao Q."/>
            <person name="Wortman J."/>
            <person name="Fraser-Liggett C."/>
            <person name="Carlton J."/>
        </authorList>
    </citation>
    <scope>NUCLEOTIDE SEQUENCE</scope>
    <source>
        <strain evidence="1">G3</strain>
    </source>
</reference>